<evidence type="ECO:0000313" key="1">
    <source>
        <dbReference type="EMBL" id="PNR38338.1"/>
    </source>
</evidence>
<dbReference type="Gene3D" id="3.30.40.10">
    <property type="entry name" value="Zinc/RING finger domain, C3HC4 (zinc finger)"/>
    <property type="match status" value="1"/>
</dbReference>
<dbReference type="Gramene" id="Pp3c16_25690V3.1">
    <property type="protein sequence ID" value="PAC:32985846.CDS.1"/>
    <property type="gene ID" value="Pp3c16_25690"/>
</dbReference>
<name>A0A2K1J9Y1_PHYPA</name>
<dbReference type="Gramene" id="Pp3c16_25690V3.2">
    <property type="protein sequence ID" value="PAC:32985847.CDS.1"/>
    <property type="gene ID" value="Pp3c16_25690"/>
</dbReference>
<dbReference type="PaxDb" id="3218-PP1S4_454V6.1"/>
<dbReference type="EnsemblPlants" id="Pp3c16_25690V3.2">
    <property type="protein sequence ID" value="PAC:32985847.CDS.1"/>
    <property type="gene ID" value="Pp3c16_25690"/>
</dbReference>
<dbReference type="EnsemblPlants" id="Pp3c16_25690V3.1">
    <property type="protein sequence ID" value="PAC:32985846.CDS.1"/>
    <property type="gene ID" value="Pp3c16_25690"/>
</dbReference>
<dbReference type="EMBL" id="ABEU02000016">
    <property type="protein sequence ID" value="PNR38338.1"/>
    <property type="molecule type" value="Genomic_DNA"/>
</dbReference>
<dbReference type="Proteomes" id="UP000006727">
    <property type="component" value="Chromosome 16"/>
</dbReference>
<sequence>MSPQQVWKEFRELKAALEMEKTQALADEMFQQESLESLKKKLCDSEMEVVTLEDQVHSLTADVEKLKEAQASLERGKDCAVCFEELEGFLTVHSGETTSQKRPRACFVPCMHAKVCTSYAEEIWNNCKHRKKCPICEETLRRKPRRLHP</sequence>
<gene>
    <name evidence="1" type="ORF">PHYPA_021449</name>
</gene>
<evidence type="ECO:0008006" key="4">
    <source>
        <dbReference type="Google" id="ProtNLM"/>
    </source>
</evidence>
<evidence type="ECO:0000313" key="2">
    <source>
        <dbReference type="EnsemblPlants" id="PAC:32985846.CDS.1"/>
    </source>
</evidence>
<evidence type="ECO:0000313" key="3">
    <source>
        <dbReference type="Proteomes" id="UP000006727"/>
    </source>
</evidence>
<proteinExistence type="predicted"/>
<organism evidence="1">
    <name type="scientific">Physcomitrium patens</name>
    <name type="common">Spreading-leaved earth moss</name>
    <name type="synonym">Physcomitrella patens</name>
    <dbReference type="NCBI Taxonomy" id="3218"/>
    <lineage>
        <taxon>Eukaryota</taxon>
        <taxon>Viridiplantae</taxon>
        <taxon>Streptophyta</taxon>
        <taxon>Embryophyta</taxon>
        <taxon>Bryophyta</taxon>
        <taxon>Bryophytina</taxon>
        <taxon>Bryopsida</taxon>
        <taxon>Funariidae</taxon>
        <taxon>Funariales</taxon>
        <taxon>Funariaceae</taxon>
        <taxon>Physcomitrium</taxon>
    </lineage>
</organism>
<reference evidence="1 3" key="2">
    <citation type="journal article" date="2018" name="Plant J.">
        <title>The Physcomitrella patens chromosome-scale assembly reveals moss genome structure and evolution.</title>
        <authorList>
            <person name="Lang D."/>
            <person name="Ullrich K.K."/>
            <person name="Murat F."/>
            <person name="Fuchs J."/>
            <person name="Jenkins J."/>
            <person name="Haas F.B."/>
            <person name="Piednoel M."/>
            <person name="Gundlach H."/>
            <person name="Van Bel M."/>
            <person name="Meyberg R."/>
            <person name="Vives C."/>
            <person name="Morata J."/>
            <person name="Symeonidi A."/>
            <person name="Hiss M."/>
            <person name="Muchero W."/>
            <person name="Kamisugi Y."/>
            <person name="Saleh O."/>
            <person name="Blanc G."/>
            <person name="Decker E.L."/>
            <person name="van Gessel N."/>
            <person name="Grimwood J."/>
            <person name="Hayes R.D."/>
            <person name="Graham S.W."/>
            <person name="Gunter L.E."/>
            <person name="McDaniel S.F."/>
            <person name="Hoernstein S.N.W."/>
            <person name="Larsson A."/>
            <person name="Li F.W."/>
            <person name="Perroud P.F."/>
            <person name="Phillips J."/>
            <person name="Ranjan P."/>
            <person name="Rokshar D.S."/>
            <person name="Rothfels C.J."/>
            <person name="Schneider L."/>
            <person name="Shu S."/>
            <person name="Stevenson D.W."/>
            <person name="Thummler F."/>
            <person name="Tillich M."/>
            <person name="Villarreal Aguilar J.C."/>
            <person name="Widiez T."/>
            <person name="Wong G.K."/>
            <person name="Wymore A."/>
            <person name="Zhang Y."/>
            <person name="Zimmer A.D."/>
            <person name="Quatrano R.S."/>
            <person name="Mayer K.F.X."/>
            <person name="Goodstein D."/>
            <person name="Casacuberta J.M."/>
            <person name="Vandepoele K."/>
            <person name="Reski R."/>
            <person name="Cuming A.C."/>
            <person name="Tuskan G.A."/>
            <person name="Maumus F."/>
            <person name="Salse J."/>
            <person name="Schmutz J."/>
            <person name="Rensing S.A."/>
        </authorList>
    </citation>
    <scope>NUCLEOTIDE SEQUENCE [LARGE SCALE GENOMIC DNA]</scope>
    <source>
        <strain evidence="2 3">cv. Gransden 2004</strain>
    </source>
</reference>
<dbReference type="InParanoid" id="A0A2K1J9Y1"/>
<protein>
    <recommendedName>
        <fullName evidence="4">RING-type domain-containing protein</fullName>
    </recommendedName>
</protein>
<keyword evidence="3" id="KW-1185">Reference proteome</keyword>
<dbReference type="AlphaFoldDB" id="A0A2K1J9Y1"/>
<accession>A0A2K1J9Y1</accession>
<dbReference type="InterPro" id="IPR013083">
    <property type="entry name" value="Znf_RING/FYVE/PHD"/>
</dbReference>
<reference evidence="2" key="3">
    <citation type="submission" date="2020-12" db="UniProtKB">
        <authorList>
            <consortium name="EnsemblPlants"/>
        </authorList>
    </citation>
    <scope>IDENTIFICATION</scope>
</reference>
<reference evidence="1 3" key="1">
    <citation type="journal article" date="2008" name="Science">
        <title>The Physcomitrella genome reveals evolutionary insights into the conquest of land by plants.</title>
        <authorList>
            <person name="Rensing S."/>
            <person name="Lang D."/>
            <person name="Zimmer A."/>
            <person name="Terry A."/>
            <person name="Salamov A."/>
            <person name="Shapiro H."/>
            <person name="Nishiyama T."/>
            <person name="Perroud P.-F."/>
            <person name="Lindquist E."/>
            <person name="Kamisugi Y."/>
            <person name="Tanahashi T."/>
            <person name="Sakakibara K."/>
            <person name="Fujita T."/>
            <person name="Oishi K."/>
            <person name="Shin-I T."/>
            <person name="Kuroki Y."/>
            <person name="Toyoda A."/>
            <person name="Suzuki Y."/>
            <person name="Hashimoto A."/>
            <person name="Yamaguchi K."/>
            <person name="Sugano A."/>
            <person name="Kohara Y."/>
            <person name="Fujiyama A."/>
            <person name="Anterola A."/>
            <person name="Aoki S."/>
            <person name="Ashton N."/>
            <person name="Barbazuk W.B."/>
            <person name="Barker E."/>
            <person name="Bennetzen J."/>
            <person name="Bezanilla M."/>
            <person name="Blankenship R."/>
            <person name="Cho S.H."/>
            <person name="Dutcher S."/>
            <person name="Estelle M."/>
            <person name="Fawcett J.A."/>
            <person name="Gundlach H."/>
            <person name="Hanada K."/>
            <person name="Heyl A."/>
            <person name="Hicks K.A."/>
            <person name="Hugh J."/>
            <person name="Lohr M."/>
            <person name="Mayer K."/>
            <person name="Melkozernov A."/>
            <person name="Murata T."/>
            <person name="Nelson D."/>
            <person name="Pils B."/>
            <person name="Prigge M."/>
            <person name="Reiss B."/>
            <person name="Renner T."/>
            <person name="Rombauts S."/>
            <person name="Rushton P."/>
            <person name="Sanderfoot A."/>
            <person name="Schween G."/>
            <person name="Shiu S.-H."/>
            <person name="Stueber K."/>
            <person name="Theodoulou F.L."/>
            <person name="Tu H."/>
            <person name="Van de Peer Y."/>
            <person name="Verrier P.J."/>
            <person name="Waters E."/>
            <person name="Wood A."/>
            <person name="Yang L."/>
            <person name="Cove D."/>
            <person name="Cuming A."/>
            <person name="Hasebe M."/>
            <person name="Lucas S."/>
            <person name="Mishler D.B."/>
            <person name="Reski R."/>
            <person name="Grigoriev I."/>
            <person name="Quatrano R.S."/>
            <person name="Boore J.L."/>
        </authorList>
    </citation>
    <scope>NUCLEOTIDE SEQUENCE [LARGE SCALE GENOMIC DNA]</scope>
    <source>
        <strain evidence="2 3">cv. Gransden 2004</strain>
    </source>
</reference>